<protein>
    <submittedName>
        <fullName evidence="1">Uncharacterized protein</fullName>
    </submittedName>
</protein>
<reference evidence="1" key="1">
    <citation type="journal article" date="2014" name="Front. Microbiol.">
        <title>High frequency of phylogenetically diverse reductive dehalogenase-homologous genes in deep subseafloor sedimentary metagenomes.</title>
        <authorList>
            <person name="Kawai M."/>
            <person name="Futagami T."/>
            <person name="Toyoda A."/>
            <person name="Takaki Y."/>
            <person name="Nishi S."/>
            <person name="Hori S."/>
            <person name="Arai W."/>
            <person name="Tsubouchi T."/>
            <person name="Morono Y."/>
            <person name="Uchiyama I."/>
            <person name="Ito T."/>
            <person name="Fujiyama A."/>
            <person name="Inagaki F."/>
            <person name="Takami H."/>
        </authorList>
    </citation>
    <scope>NUCLEOTIDE SEQUENCE</scope>
    <source>
        <strain evidence="1">Expedition CK06-06</strain>
    </source>
</reference>
<name>X0ZK12_9ZZZZ</name>
<sequence>NKFLRLKEALDPDDSIYNNQIKENDVLVCNRVHE</sequence>
<dbReference type="AlphaFoldDB" id="X0ZK12"/>
<proteinExistence type="predicted"/>
<organism evidence="1">
    <name type="scientific">marine sediment metagenome</name>
    <dbReference type="NCBI Taxonomy" id="412755"/>
    <lineage>
        <taxon>unclassified sequences</taxon>
        <taxon>metagenomes</taxon>
        <taxon>ecological metagenomes</taxon>
    </lineage>
</organism>
<evidence type="ECO:0000313" key="1">
    <source>
        <dbReference type="EMBL" id="GAG60698.1"/>
    </source>
</evidence>
<gene>
    <name evidence="1" type="ORF">S01H4_17326</name>
</gene>
<dbReference type="EMBL" id="BART01007625">
    <property type="protein sequence ID" value="GAG60698.1"/>
    <property type="molecule type" value="Genomic_DNA"/>
</dbReference>
<comment type="caution">
    <text evidence="1">The sequence shown here is derived from an EMBL/GenBank/DDBJ whole genome shotgun (WGS) entry which is preliminary data.</text>
</comment>
<accession>X0ZK12</accession>
<feature type="non-terminal residue" evidence="1">
    <location>
        <position position="1"/>
    </location>
</feature>